<dbReference type="AlphaFoldDB" id="A0A059ZVN6"/>
<dbReference type="EMBL" id="CP005986">
    <property type="protein sequence ID" value="AIA55665.1"/>
    <property type="molecule type" value="Genomic_DNA"/>
</dbReference>
<dbReference type="KEGG" id="acz:Acaty_c1806"/>
<dbReference type="Proteomes" id="UP000005522">
    <property type="component" value="Chromosome"/>
</dbReference>
<dbReference type="RefSeq" id="WP_004872854.1">
    <property type="nucleotide sequence ID" value="NZ_CP005986.1"/>
</dbReference>
<protein>
    <submittedName>
        <fullName evidence="1">Uncharacterized protein</fullName>
    </submittedName>
</protein>
<sequence>MHYVLKVRCKTPIAMGKAGFYSGLDAVLLHRLCLWTGGDTDAARERMPLERDGELWACGGGYNPQDALFLSRTAPRRVPVFRLFLRDGGFREMADLSPDELQTQINAFFGQETEATGDAYAVVRNARELHFRFRSTDPERVLYLLRVEPFLGPGHSVGWGEIEHVELEEKGDADALWVYTDPLNRLTRPVPMDWTGVDGQESLSALEAPYWSMPKVPARVPYPVGVR</sequence>
<dbReference type="HOGENOM" id="CLU_1217678_0_0_6"/>
<reference evidence="1 2" key="1">
    <citation type="journal article" date="2009" name="J. Bacteriol.">
        <title>Draft genome sequence of the extremely acidophilic bacterium Acidithiobacillus caldus ATCC 51756 reveals metabolic versatility in the genus Acidithiobacillus.</title>
        <authorList>
            <person name="Valdes J."/>
            <person name="Quatrini R."/>
            <person name="Hallberg K."/>
            <person name="Dopson M."/>
            <person name="Valenzuela P.D."/>
            <person name="Holmes D.S."/>
        </authorList>
    </citation>
    <scope>NUCLEOTIDE SEQUENCE [LARGE SCALE GENOMIC DNA]</scope>
    <source>
        <strain evidence="2">ATCC 51756 / DSM 8584 / KU</strain>
    </source>
</reference>
<evidence type="ECO:0000313" key="2">
    <source>
        <dbReference type="Proteomes" id="UP000005522"/>
    </source>
</evidence>
<gene>
    <name evidence="1" type="ORF">Acaty_c1806</name>
</gene>
<accession>A0A059ZVN6</accession>
<organism evidence="1 2">
    <name type="scientific">Acidithiobacillus caldus (strain ATCC 51756 / DSM 8584 / KU)</name>
    <dbReference type="NCBI Taxonomy" id="637389"/>
    <lineage>
        <taxon>Bacteria</taxon>
        <taxon>Pseudomonadati</taxon>
        <taxon>Pseudomonadota</taxon>
        <taxon>Acidithiobacillia</taxon>
        <taxon>Acidithiobacillales</taxon>
        <taxon>Acidithiobacillaceae</taxon>
        <taxon>Acidithiobacillus</taxon>
    </lineage>
</organism>
<name>A0A059ZVN6_ACICK</name>
<proteinExistence type="predicted"/>
<evidence type="ECO:0000313" key="1">
    <source>
        <dbReference type="EMBL" id="AIA55665.1"/>
    </source>
</evidence>